<dbReference type="AlphaFoldDB" id="A0A132TT66"/>
<dbReference type="OrthoDB" id="1694171at2"/>
<proteinExistence type="inferred from homology"/>
<dbReference type="Pfam" id="PF02687">
    <property type="entry name" value="FtsX"/>
    <property type="match status" value="2"/>
</dbReference>
<gene>
    <name evidence="9" type="ORF">AMQ84_20395</name>
</gene>
<evidence type="ECO:0000256" key="4">
    <source>
        <dbReference type="ARBA" id="ARBA00022989"/>
    </source>
</evidence>
<evidence type="ECO:0000256" key="1">
    <source>
        <dbReference type="ARBA" id="ARBA00004651"/>
    </source>
</evidence>
<comment type="subcellular location">
    <subcellularLocation>
        <location evidence="1">Cell membrane</location>
        <topology evidence="1">Multi-pass membrane protein</topology>
    </subcellularLocation>
</comment>
<feature type="domain" description="ABC3 transporter permease C-terminal" evidence="8">
    <location>
        <begin position="727"/>
        <end position="844"/>
    </location>
</feature>
<keyword evidence="3 7" id="KW-0812">Transmembrane</keyword>
<evidence type="ECO:0000256" key="2">
    <source>
        <dbReference type="ARBA" id="ARBA00022475"/>
    </source>
</evidence>
<evidence type="ECO:0000256" key="3">
    <source>
        <dbReference type="ARBA" id="ARBA00022692"/>
    </source>
</evidence>
<feature type="domain" description="ABC3 transporter permease C-terminal" evidence="8">
    <location>
        <begin position="282"/>
        <end position="397"/>
    </location>
</feature>
<feature type="transmembrane region" description="Helical" evidence="7">
    <location>
        <begin position="275"/>
        <end position="297"/>
    </location>
</feature>
<dbReference type="GO" id="GO:0022857">
    <property type="term" value="F:transmembrane transporter activity"/>
    <property type="evidence" value="ECO:0007669"/>
    <property type="project" value="TreeGrafter"/>
</dbReference>
<evidence type="ECO:0000256" key="5">
    <source>
        <dbReference type="ARBA" id="ARBA00023136"/>
    </source>
</evidence>
<dbReference type="PANTHER" id="PTHR30572">
    <property type="entry name" value="MEMBRANE COMPONENT OF TRANSPORTER-RELATED"/>
    <property type="match status" value="1"/>
</dbReference>
<evidence type="ECO:0000259" key="8">
    <source>
        <dbReference type="Pfam" id="PF02687"/>
    </source>
</evidence>
<feature type="transmembrane region" description="Helical" evidence="7">
    <location>
        <begin position="771"/>
        <end position="794"/>
    </location>
</feature>
<dbReference type="PANTHER" id="PTHR30572:SF4">
    <property type="entry name" value="ABC TRANSPORTER PERMEASE YTRF"/>
    <property type="match status" value="1"/>
</dbReference>
<sequence length="853" mass="94230">MIKVKSSKTIRNLSGKSFKMNKPRNLIAVIAIALTALLFTTLFTMALGAVENFQRATMRQAGGDGHAVLKYINDEQFDRVKNHPLIKEIAYGRVLSDKVVNSGLIKRHAEFWYYDDVALKLGLIELDGGHKPVAENEVIADSKTLQLLGIPLKPGAPVTLNLDIRGNGKVVQRDFVLSGWWESDPVFNVGQILASRAYVDAHTAELKNTYKENHILTGAISATIMFGNSLDLERKLHKVITESGYSLDEKAPNYMASNVNWSYLSSNFSMDPGTIVMIASGLLLITFTGYLIIYNIFQISVIRDIRFYGLLKTIGTTGRQIRRIIRRQALILSVIGIPVGLLAGFFVGKSLVPLMLQTANANTFSNNTVTVSPSPWIFIGSALFALITVLISTFKPGRIAGAVSPVEAVRYSDRNVKKHAILKKSTGGAKMPRMAVSNLGRNKKRTVLVVLSLSLSLILLNTAFTLSRSIDMDKYLSHFNDSDFLIAHAEYFQRPYFSGPDNETSESYIQAVQAQPGFEEGGRLYGNPVALTVDAAHTGAALIGEGGADAAGNFFSAVYGLEELPLHLLKLIDGEMDADQLSSGKYILEGVDLDDYGRPEMETANYKVGEKVVLHNYMAPGKAGLTKELHTYEFTVIGHVGIKVTNTNRVYGTYTFYLPADVYKPLVEQPAVMSYVFNVADDQEQAMEEFLKDYTEIKEPVMNYSSKLTSKQELSGMQKTIKLIGGTLSIIIGLIGILNFVNAILTSILTRRREFAMLQSIGMTQKQLRSMLIYEGLYYVTGTSLFSILLGTAFSVAIVKPLCNMLWFLGYHFMIWPLLAVLPFLLILGVTIPLAAYSTANRQSIVERLREAE</sequence>
<feature type="transmembrane region" description="Helical" evidence="7">
    <location>
        <begin position="376"/>
        <end position="394"/>
    </location>
</feature>
<feature type="transmembrane region" description="Helical" evidence="7">
    <location>
        <begin position="447"/>
        <end position="466"/>
    </location>
</feature>
<dbReference type="GO" id="GO:0005886">
    <property type="term" value="C:plasma membrane"/>
    <property type="evidence" value="ECO:0007669"/>
    <property type="project" value="UniProtKB-SubCell"/>
</dbReference>
<keyword evidence="4 7" id="KW-1133">Transmembrane helix</keyword>
<organism evidence="9 10">
    <name type="scientific">Paenibacillus riograndensis</name>
    <dbReference type="NCBI Taxonomy" id="483937"/>
    <lineage>
        <taxon>Bacteria</taxon>
        <taxon>Bacillati</taxon>
        <taxon>Bacillota</taxon>
        <taxon>Bacilli</taxon>
        <taxon>Bacillales</taxon>
        <taxon>Paenibacillaceae</taxon>
        <taxon>Paenibacillus</taxon>
        <taxon>Paenibacillus sonchi group</taxon>
    </lineage>
</organism>
<comment type="similarity">
    <text evidence="6">Belongs to the ABC-4 integral membrane protein family.</text>
</comment>
<dbReference type="RefSeq" id="WP_060861837.1">
    <property type="nucleotide sequence ID" value="NZ_LIRB01000139.1"/>
</dbReference>
<reference evidence="9 10" key="1">
    <citation type="submission" date="2015-08" db="EMBL/GenBank/DDBJ databases">
        <title>Genomes of Paenibacillus riograndensis.</title>
        <authorList>
            <person name="Sant'Anna F.H."/>
            <person name="Souza R."/>
            <person name="Ambrosini A."/>
            <person name="Bach E."/>
            <person name="Fernandes G."/>
            <person name="Balsanelli E."/>
            <person name="Baura V.A."/>
            <person name="Pedrosa F.O."/>
            <person name="Souza E.M."/>
            <person name="Passaglia L."/>
        </authorList>
    </citation>
    <scope>NUCLEOTIDE SEQUENCE [LARGE SCALE GENOMIC DNA]</scope>
    <source>
        <strain evidence="9 10">CAS34</strain>
    </source>
</reference>
<dbReference type="Proteomes" id="UP000070475">
    <property type="component" value="Unassembled WGS sequence"/>
</dbReference>
<dbReference type="InterPro" id="IPR003838">
    <property type="entry name" value="ABC3_permease_C"/>
</dbReference>
<accession>A0A132TT66</accession>
<keyword evidence="2" id="KW-1003">Cell membrane</keyword>
<dbReference type="EMBL" id="LIRB01000139">
    <property type="protein sequence ID" value="KWX74363.1"/>
    <property type="molecule type" value="Genomic_DNA"/>
</dbReference>
<evidence type="ECO:0000256" key="7">
    <source>
        <dbReference type="SAM" id="Phobius"/>
    </source>
</evidence>
<comment type="caution">
    <text evidence="9">The sequence shown here is derived from an EMBL/GenBank/DDBJ whole genome shotgun (WGS) entry which is preliminary data.</text>
</comment>
<evidence type="ECO:0000313" key="10">
    <source>
        <dbReference type="Proteomes" id="UP000070475"/>
    </source>
</evidence>
<keyword evidence="10" id="KW-1185">Reference proteome</keyword>
<dbReference type="InterPro" id="IPR050250">
    <property type="entry name" value="Macrolide_Exporter_MacB"/>
</dbReference>
<evidence type="ECO:0000256" key="6">
    <source>
        <dbReference type="ARBA" id="ARBA00038076"/>
    </source>
</evidence>
<feature type="transmembrane region" description="Helical" evidence="7">
    <location>
        <begin position="329"/>
        <end position="356"/>
    </location>
</feature>
<protein>
    <submittedName>
        <fullName evidence="9">ABC transporter permease</fullName>
    </submittedName>
</protein>
<evidence type="ECO:0000313" key="9">
    <source>
        <dbReference type="EMBL" id="KWX74363.1"/>
    </source>
</evidence>
<keyword evidence="5 7" id="KW-0472">Membrane</keyword>
<feature type="transmembrane region" description="Helical" evidence="7">
    <location>
        <begin position="814"/>
        <end position="840"/>
    </location>
</feature>
<feature type="transmembrane region" description="Helical" evidence="7">
    <location>
        <begin position="723"/>
        <end position="750"/>
    </location>
</feature>
<dbReference type="PATRIC" id="fig|483937.3.peg.528"/>
<name>A0A132TT66_9BACL</name>